<evidence type="ECO:0000313" key="2">
    <source>
        <dbReference type="Proteomes" id="UP000240009"/>
    </source>
</evidence>
<proteinExistence type="predicted"/>
<protein>
    <submittedName>
        <fullName evidence="1">Uncharacterized protein</fullName>
    </submittedName>
</protein>
<evidence type="ECO:0000313" key="1">
    <source>
        <dbReference type="EMBL" id="PQO39057.1"/>
    </source>
</evidence>
<dbReference type="RefSeq" id="WP_105350258.1">
    <property type="nucleotide sequence ID" value="NZ_PUIA01000016.1"/>
</dbReference>
<accession>A0A2S8G3P7</accession>
<dbReference type="Proteomes" id="UP000240009">
    <property type="component" value="Unassembled WGS sequence"/>
</dbReference>
<dbReference type="AlphaFoldDB" id="A0A2S8G3P7"/>
<comment type="caution">
    <text evidence="1">The sequence shown here is derived from an EMBL/GenBank/DDBJ whole genome shotgun (WGS) entry which is preliminary data.</text>
</comment>
<sequence length="370" mass="41922">MGWDISYHPVDIKWIHKRVLPYVQGHGTLDDLMDDALRIAKVRQRSNAWGLGLMRLQHKVNDAQREARDKRNQSRGMFQKLLGSNKPENDPSLAFGLPGFSTDRCVWGAPFFICEGDLAKVSELVDQYLGATEDTVDEIARGQLVCVDRHIDQAVHADRIREIIGGSVVENTHPKSEESELDDQAIIHSVRWKMDLFRDAYQAYGTGQKVRDSQGQEHDPKGLFASDFPLAVLEFAAFFRPGWMARGYGWPTLLLEEASIKSTLWFKKPTPLFAPLLHNVPEIDECLTSAIEQNYSLGGYIPAELVPEFSNNFEVYLPEIRAQKLSQKWTDADLQPYVEGIRWALQDAKRRGLGFVEATEVYSGPFGIMN</sequence>
<name>A0A2S8G3P7_9BACT</name>
<dbReference type="OrthoDB" id="5353153at2"/>
<reference evidence="1 2" key="1">
    <citation type="submission" date="2018-02" db="EMBL/GenBank/DDBJ databases">
        <title>Comparative genomes isolates from brazilian mangrove.</title>
        <authorList>
            <person name="Araujo J.E."/>
            <person name="Taketani R.G."/>
            <person name="Silva M.C.P."/>
            <person name="Loureco M.V."/>
            <person name="Andreote F.D."/>
        </authorList>
    </citation>
    <scope>NUCLEOTIDE SEQUENCE [LARGE SCALE GENOMIC DNA]</scope>
    <source>
        <strain evidence="1 2">HEX-2 MGV</strain>
    </source>
</reference>
<organism evidence="1 2">
    <name type="scientific">Blastopirellula marina</name>
    <dbReference type="NCBI Taxonomy" id="124"/>
    <lineage>
        <taxon>Bacteria</taxon>
        <taxon>Pseudomonadati</taxon>
        <taxon>Planctomycetota</taxon>
        <taxon>Planctomycetia</taxon>
        <taxon>Pirellulales</taxon>
        <taxon>Pirellulaceae</taxon>
        <taxon>Blastopirellula</taxon>
    </lineage>
</organism>
<dbReference type="EMBL" id="PUIA01000016">
    <property type="protein sequence ID" value="PQO39057.1"/>
    <property type="molecule type" value="Genomic_DNA"/>
</dbReference>
<gene>
    <name evidence="1" type="ORF">C5Y96_04125</name>
</gene>